<dbReference type="InterPro" id="IPR014284">
    <property type="entry name" value="RNA_pol_sigma-70_dom"/>
</dbReference>
<dbReference type="InterPro" id="IPR007627">
    <property type="entry name" value="RNA_pol_sigma70_r2"/>
</dbReference>
<evidence type="ECO:0000313" key="7">
    <source>
        <dbReference type="EMBL" id="RAJ00500.1"/>
    </source>
</evidence>
<dbReference type="InterPro" id="IPR013324">
    <property type="entry name" value="RNA_pol_sigma_r3/r4-like"/>
</dbReference>
<accession>A0A327Q7X0</accession>
<dbReference type="Gene3D" id="1.10.1740.10">
    <property type="match status" value="1"/>
</dbReference>
<keyword evidence="3" id="KW-0731">Sigma factor</keyword>
<dbReference type="SUPFAM" id="SSF88659">
    <property type="entry name" value="Sigma3 and sigma4 domains of RNA polymerase sigma factors"/>
    <property type="match status" value="1"/>
</dbReference>
<dbReference type="Pfam" id="PF04542">
    <property type="entry name" value="Sigma70_r2"/>
    <property type="match status" value="1"/>
</dbReference>
<dbReference type="InterPro" id="IPR036388">
    <property type="entry name" value="WH-like_DNA-bd_sf"/>
</dbReference>
<evidence type="ECO:0000256" key="2">
    <source>
        <dbReference type="ARBA" id="ARBA00023015"/>
    </source>
</evidence>
<feature type="domain" description="RNA polymerase sigma-70 region 2" evidence="5">
    <location>
        <begin position="51"/>
        <end position="115"/>
    </location>
</feature>
<name>A0A327Q7X0_9BACT</name>
<evidence type="ECO:0000259" key="6">
    <source>
        <dbReference type="Pfam" id="PF08281"/>
    </source>
</evidence>
<dbReference type="EMBL" id="QLLL01000008">
    <property type="protein sequence ID" value="RAJ00500.1"/>
    <property type="molecule type" value="Genomic_DNA"/>
</dbReference>
<keyword evidence="2" id="KW-0805">Transcription regulation</keyword>
<dbReference type="GO" id="GO:0006352">
    <property type="term" value="P:DNA-templated transcription initiation"/>
    <property type="evidence" value="ECO:0007669"/>
    <property type="project" value="InterPro"/>
</dbReference>
<dbReference type="SUPFAM" id="SSF88946">
    <property type="entry name" value="Sigma2 domain of RNA polymerase sigma factors"/>
    <property type="match status" value="1"/>
</dbReference>
<evidence type="ECO:0000256" key="4">
    <source>
        <dbReference type="ARBA" id="ARBA00023163"/>
    </source>
</evidence>
<comment type="similarity">
    <text evidence="1">Belongs to the sigma-70 factor family. ECF subfamily.</text>
</comment>
<gene>
    <name evidence="7" type="ORF">LX64_04207</name>
</gene>
<evidence type="ECO:0000259" key="5">
    <source>
        <dbReference type="Pfam" id="PF04542"/>
    </source>
</evidence>
<dbReference type="NCBIfam" id="TIGR02937">
    <property type="entry name" value="sigma70-ECF"/>
    <property type="match status" value="1"/>
</dbReference>
<keyword evidence="4" id="KW-0804">Transcription</keyword>
<dbReference type="NCBIfam" id="TIGR02985">
    <property type="entry name" value="Sig70_bacteroi1"/>
    <property type="match status" value="1"/>
</dbReference>
<protein>
    <submittedName>
        <fullName evidence="7">RNA polymerase sigma-70 factor (ECF subfamily)</fullName>
    </submittedName>
</protein>
<sequence length="220" mass="25724">MSPDYYNLHHGEQVIRELIRMLQSTKIYAALADDLLLAEMKHNNPLAFETLYQRYVDMMYRTAFKRLQSKAAADDVVQEVFVNFYEKRHQLAADQHVKAYLFASLRNRILNEFRNHLIHEQHHANIAATQAQHNYLQLGIDGKTLEMKFRQVLEQMPVKCREVFELSRFEALPNKSIAERLGISVNTVEKHISKALAILRKELSSQELGMVAFIFMLYNN</sequence>
<dbReference type="PANTHER" id="PTHR43133:SF46">
    <property type="entry name" value="RNA POLYMERASE SIGMA-70 FACTOR ECF SUBFAMILY"/>
    <property type="match status" value="1"/>
</dbReference>
<evidence type="ECO:0000256" key="1">
    <source>
        <dbReference type="ARBA" id="ARBA00010641"/>
    </source>
</evidence>
<dbReference type="Proteomes" id="UP000249547">
    <property type="component" value="Unassembled WGS sequence"/>
</dbReference>
<reference evidence="7 8" key="1">
    <citation type="submission" date="2018-06" db="EMBL/GenBank/DDBJ databases">
        <title>Genomic Encyclopedia of Archaeal and Bacterial Type Strains, Phase II (KMG-II): from individual species to whole genera.</title>
        <authorList>
            <person name="Goeker M."/>
        </authorList>
    </citation>
    <scope>NUCLEOTIDE SEQUENCE [LARGE SCALE GENOMIC DNA]</scope>
    <source>
        <strain evidence="7 8">DSM 23857</strain>
    </source>
</reference>
<dbReference type="InterPro" id="IPR013249">
    <property type="entry name" value="RNA_pol_sigma70_r4_t2"/>
</dbReference>
<dbReference type="AlphaFoldDB" id="A0A327Q7X0"/>
<organism evidence="7 8">
    <name type="scientific">Chitinophaga skermanii</name>
    <dbReference type="NCBI Taxonomy" id="331697"/>
    <lineage>
        <taxon>Bacteria</taxon>
        <taxon>Pseudomonadati</taxon>
        <taxon>Bacteroidota</taxon>
        <taxon>Chitinophagia</taxon>
        <taxon>Chitinophagales</taxon>
        <taxon>Chitinophagaceae</taxon>
        <taxon>Chitinophaga</taxon>
    </lineage>
</organism>
<dbReference type="Pfam" id="PF08281">
    <property type="entry name" value="Sigma70_r4_2"/>
    <property type="match status" value="1"/>
</dbReference>
<dbReference type="InterPro" id="IPR039425">
    <property type="entry name" value="RNA_pol_sigma-70-like"/>
</dbReference>
<dbReference type="GO" id="GO:0003677">
    <property type="term" value="F:DNA binding"/>
    <property type="evidence" value="ECO:0007669"/>
    <property type="project" value="InterPro"/>
</dbReference>
<evidence type="ECO:0000256" key="3">
    <source>
        <dbReference type="ARBA" id="ARBA00023082"/>
    </source>
</evidence>
<comment type="caution">
    <text evidence="7">The sequence shown here is derived from an EMBL/GenBank/DDBJ whole genome shotgun (WGS) entry which is preliminary data.</text>
</comment>
<dbReference type="Gene3D" id="1.10.10.10">
    <property type="entry name" value="Winged helix-like DNA-binding domain superfamily/Winged helix DNA-binding domain"/>
    <property type="match status" value="1"/>
</dbReference>
<proteinExistence type="inferred from homology"/>
<dbReference type="GO" id="GO:0016987">
    <property type="term" value="F:sigma factor activity"/>
    <property type="evidence" value="ECO:0007669"/>
    <property type="project" value="UniProtKB-KW"/>
</dbReference>
<keyword evidence="8" id="KW-1185">Reference proteome</keyword>
<dbReference type="PANTHER" id="PTHR43133">
    <property type="entry name" value="RNA POLYMERASE ECF-TYPE SIGMA FACTO"/>
    <property type="match status" value="1"/>
</dbReference>
<evidence type="ECO:0000313" key="8">
    <source>
        <dbReference type="Proteomes" id="UP000249547"/>
    </source>
</evidence>
<dbReference type="InterPro" id="IPR013325">
    <property type="entry name" value="RNA_pol_sigma_r2"/>
</dbReference>
<dbReference type="InterPro" id="IPR014327">
    <property type="entry name" value="RNA_pol_sigma70_bacteroid"/>
</dbReference>
<feature type="domain" description="RNA polymerase sigma factor 70 region 4 type 2" evidence="6">
    <location>
        <begin position="148"/>
        <end position="197"/>
    </location>
</feature>